<evidence type="ECO:0000256" key="3">
    <source>
        <dbReference type="ARBA" id="ARBA00022452"/>
    </source>
</evidence>
<dbReference type="Proteomes" id="UP000305848">
    <property type="component" value="Unassembled WGS sequence"/>
</dbReference>
<keyword evidence="4" id="KW-0812">Transmembrane</keyword>
<dbReference type="Gene3D" id="2.170.130.10">
    <property type="entry name" value="TonB-dependent receptor, plug domain"/>
    <property type="match status" value="1"/>
</dbReference>
<evidence type="ECO:0000256" key="5">
    <source>
        <dbReference type="ARBA" id="ARBA00023136"/>
    </source>
</evidence>
<organism evidence="10 11">
    <name type="scientific">Ilyomonas limi</name>
    <dbReference type="NCBI Taxonomy" id="2575867"/>
    <lineage>
        <taxon>Bacteria</taxon>
        <taxon>Pseudomonadati</taxon>
        <taxon>Bacteroidota</taxon>
        <taxon>Chitinophagia</taxon>
        <taxon>Chitinophagales</taxon>
        <taxon>Chitinophagaceae</taxon>
        <taxon>Ilyomonas</taxon>
    </lineage>
</organism>
<dbReference type="RefSeq" id="WP_137262307.1">
    <property type="nucleotide sequence ID" value="NZ_SZQL01000010.1"/>
</dbReference>
<dbReference type="Pfam" id="PF07715">
    <property type="entry name" value="Plug"/>
    <property type="match status" value="1"/>
</dbReference>
<evidence type="ECO:0000256" key="6">
    <source>
        <dbReference type="ARBA" id="ARBA00023237"/>
    </source>
</evidence>
<evidence type="ECO:0000259" key="9">
    <source>
        <dbReference type="Pfam" id="PF25183"/>
    </source>
</evidence>
<keyword evidence="10" id="KW-0675">Receptor</keyword>
<feature type="chain" id="PRO_5020304482" evidence="7">
    <location>
        <begin position="20"/>
        <end position="1064"/>
    </location>
</feature>
<dbReference type="GO" id="GO:0015344">
    <property type="term" value="F:siderophore uptake transmembrane transporter activity"/>
    <property type="evidence" value="ECO:0007669"/>
    <property type="project" value="TreeGrafter"/>
</dbReference>
<proteinExistence type="predicted"/>
<protein>
    <submittedName>
        <fullName evidence="10">TonB-dependent receptor</fullName>
    </submittedName>
</protein>
<keyword evidence="7" id="KW-0732">Signal</keyword>
<dbReference type="SUPFAM" id="SSF56935">
    <property type="entry name" value="Porins"/>
    <property type="match status" value="1"/>
</dbReference>
<name>A0A4U3KZ78_9BACT</name>
<evidence type="ECO:0000256" key="2">
    <source>
        <dbReference type="ARBA" id="ARBA00022448"/>
    </source>
</evidence>
<evidence type="ECO:0000313" key="10">
    <source>
        <dbReference type="EMBL" id="TKK67742.1"/>
    </source>
</evidence>
<evidence type="ECO:0000313" key="11">
    <source>
        <dbReference type="Proteomes" id="UP000305848"/>
    </source>
</evidence>
<keyword evidence="11" id="KW-1185">Reference proteome</keyword>
<dbReference type="PANTHER" id="PTHR30069:SF46">
    <property type="entry name" value="OAR PROTEIN"/>
    <property type="match status" value="1"/>
</dbReference>
<feature type="domain" description="TonB-dependent receptor plug" evidence="8">
    <location>
        <begin position="126"/>
        <end position="240"/>
    </location>
</feature>
<dbReference type="GO" id="GO:0044718">
    <property type="term" value="P:siderophore transmembrane transport"/>
    <property type="evidence" value="ECO:0007669"/>
    <property type="project" value="TreeGrafter"/>
</dbReference>
<dbReference type="Pfam" id="PF13620">
    <property type="entry name" value="CarboxypepD_reg"/>
    <property type="match status" value="1"/>
</dbReference>
<dbReference type="InterPro" id="IPR036942">
    <property type="entry name" value="Beta-barrel_TonB_sf"/>
</dbReference>
<evidence type="ECO:0000256" key="1">
    <source>
        <dbReference type="ARBA" id="ARBA00004571"/>
    </source>
</evidence>
<gene>
    <name evidence="10" type="ORF">FC093_13410</name>
</gene>
<dbReference type="EMBL" id="SZQL01000010">
    <property type="protein sequence ID" value="TKK67742.1"/>
    <property type="molecule type" value="Genomic_DNA"/>
</dbReference>
<dbReference type="Gene3D" id="2.40.170.20">
    <property type="entry name" value="TonB-dependent receptor, beta-barrel domain"/>
    <property type="match status" value="1"/>
</dbReference>
<comment type="caution">
    <text evidence="10">The sequence shown here is derived from an EMBL/GenBank/DDBJ whole genome shotgun (WGS) entry which is preliminary data.</text>
</comment>
<dbReference type="Gene3D" id="2.60.40.1120">
    <property type="entry name" value="Carboxypeptidase-like, regulatory domain"/>
    <property type="match status" value="1"/>
</dbReference>
<keyword evidence="2" id="KW-0813">Transport</keyword>
<dbReference type="SUPFAM" id="SSF49464">
    <property type="entry name" value="Carboxypeptidase regulatory domain-like"/>
    <property type="match status" value="1"/>
</dbReference>
<feature type="domain" description="TonB-dependent transporter Oar-like beta-barrel" evidence="9">
    <location>
        <begin position="244"/>
        <end position="992"/>
    </location>
</feature>
<dbReference type="GO" id="GO:0009279">
    <property type="term" value="C:cell outer membrane"/>
    <property type="evidence" value="ECO:0007669"/>
    <property type="project" value="UniProtKB-SubCell"/>
</dbReference>
<sequence length="1064" mass="117044">MKKALRLMFVLFVPFLVTAQVTTSSISGTIKNAAGAGLEGASVTAVHVPSGTQYVAMSRKGGTFAISNMRVGGPYRIDISYVGYEPQTLDSIYLELGVDTKLTLVLQSTSQTLAEVVVSANRNVGRSTQGTATQITQLQLQTLPTITRNIDDYTRLTPQAQVRRSNSDGSTLGVSFAGQSNRYNRFTIDGANATDVFGLAASGTNGGQAALNPIPFDAIDQVQVVLSPYDVTLSGFTGGGINAVTKSGSNQFHGSLYGYNQNQNLVGKSPTDRSKYGDFKDNIYGVRLGGPIIKNKLFFFINYEGETRSQPIDNMPGSANSKIRTSTLDSLADFLKDESKHPGWSYNPGAYNGFNKDKKSDAFFARIDWNINNKNKLTLRHNYVKGNNFVFSDGTSSMSFYNNGYNFYSTTNSTVAELNSNFSNKFANMLRLTYTAARDKRGTPGELFPSVAITDNGATYNFGTEYSSQANSLDQNTFTITDNFNIYAGKHNITLGTDNTIYNSKNVFLQGLVGGYTYGSLQSFYDDASGVDTAYATNYRTVYSTDPKNPKPIANVHFTQLAFYAQDAYSIRSNFKLTYGVRMDIPIFTSKPAVNEAFNSSNIAKNNDVATNKIPTTKLLLSPRVGFNWDVHGDRRTQIRGGAGLFTGRIPFVWVSNQYTNTGIGTISSNLFGADIAGNNIHFDPNNPYQPSVGSGPGINVTDPDFKYPRTLRANLALDQRLPFGFTGTIEGLYTKTLQDILYQDLNLAPSATDLILGNSTRPFYGKKVDSLYSNVYSLGNTNKGYSYNITVSLSKSTRNGWSGSLAYSLGHSYTMNDGTSSTAASQYRFVYAVNGSNNVELARSNYDQGSRIVGYIGKKFTYGKCYTNIGLVYSGQSGQPFSYVYFGDLNGDDGSVLTKPSTSGGNDLIYMPTDASQFADHGGLTAADQFAAFQQYINSDAYMRSHTGENTKRNGDRLPWENHFDLKVEQAFAFYKTHTISVVANIFNVGNLISKNWGKSYYVSNQEVQPLNVDHFELQADGSVKPYYYFNPTFGLNQYTHRPWQYADYLSRWSMQLGVRYSF</sequence>
<comment type="subcellular location">
    <subcellularLocation>
        <location evidence="1">Cell outer membrane</location>
        <topology evidence="1">Multi-pass membrane protein</topology>
    </subcellularLocation>
</comment>
<evidence type="ECO:0000259" key="8">
    <source>
        <dbReference type="Pfam" id="PF07715"/>
    </source>
</evidence>
<reference evidence="10 11" key="1">
    <citation type="submission" date="2019-05" db="EMBL/GenBank/DDBJ databases">
        <title>Panacibacter sp. strain 17mud1-8 Genome sequencing and assembly.</title>
        <authorList>
            <person name="Chhetri G."/>
        </authorList>
    </citation>
    <scope>NUCLEOTIDE SEQUENCE [LARGE SCALE GENOMIC DNA]</scope>
    <source>
        <strain evidence="10 11">17mud1-8</strain>
    </source>
</reference>
<dbReference type="InterPro" id="IPR037066">
    <property type="entry name" value="Plug_dom_sf"/>
</dbReference>
<dbReference type="OrthoDB" id="9768147at2"/>
<dbReference type="Pfam" id="PF25183">
    <property type="entry name" value="OMP_b-brl_4"/>
    <property type="match status" value="1"/>
</dbReference>
<evidence type="ECO:0000256" key="7">
    <source>
        <dbReference type="SAM" id="SignalP"/>
    </source>
</evidence>
<dbReference type="PANTHER" id="PTHR30069">
    <property type="entry name" value="TONB-DEPENDENT OUTER MEMBRANE RECEPTOR"/>
    <property type="match status" value="1"/>
</dbReference>
<evidence type="ECO:0000256" key="4">
    <source>
        <dbReference type="ARBA" id="ARBA00022692"/>
    </source>
</evidence>
<dbReference type="InterPro" id="IPR012910">
    <property type="entry name" value="Plug_dom"/>
</dbReference>
<keyword evidence="5" id="KW-0472">Membrane</keyword>
<dbReference type="InterPro" id="IPR039426">
    <property type="entry name" value="TonB-dep_rcpt-like"/>
</dbReference>
<dbReference type="InterPro" id="IPR057601">
    <property type="entry name" value="Oar-like_b-barrel"/>
</dbReference>
<accession>A0A4U3KZ78</accession>
<dbReference type="AlphaFoldDB" id="A0A4U3KZ78"/>
<dbReference type="InterPro" id="IPR008969">
    <property type="entry name" value="CarboxyPept-like_regulatory"/>
</dbReference>
<feature type="signal peptide" evidence="7">
    <location>
        <begin position="1"/>
        <end position="19"/>
    </location>
</feature>
<keyword evidence="6" id="KW-0998">Cell outer membrane</keyword>
<keyword evidence="3" id="KW-1134">Transmembrane beta strand</keyword>